<accession>A0AAW0UMV4</accession>
<dbReference type="GO" id="GO:0046983">
    <property type="term" value="F:protein dimerization activity"/>
    <property type="evidence" value="ECO:0007669"/>
    <property type="project" value="InterPro"/>
</dbReference>
<evidence type="ECO:0000313" key="4">
    <source>
        <dbReference type="Proteomes" id="UP001487740"/>
    </source>
</evidence>
<feature type="compositionally biased region" description="Low complexity" evidence="1">
    <location>
        <begin position="135"/>
        <end position="152"/>
    </location>
</feature>
<dbReference type="InterPro" id="IPR011598">
    <property type="entry name" value="bHLH_dom"/>
</dbReference>
<dbReference type="SUPFAM" id="SSF47459">
    <property type="entry name" value="HLH, helix-loop-helix DNA-binding domain"/>
    <property type="match status" value="1"/>
</dbReference>
<name>A0AAW0UMV4_SCYPA</name>
<sequence>MRSSAAMPRRKKPQASAVVVLRKYRRLRRRRRRSLRHEYHKLRSLLPGAPRSPQLRRKVGVVDAAYHYICQLQSALLAKFSARGVPADLAGVVGGKVSSASDVRALAIHLIHSTNMTPSFMTPSASRGLSPFRHTPSASSQSTSSLSSRISTTQYLARKSNFKNKHYDGDSR</sequence>
<feature type="domain" description="BHLH" evidence="2">
    <location>
        <begin position="19"/>
        <end position="72"/>
    </location>
</feature>
<gene>
    <name evidence="3" type="ORF">O3P69_003294</name>
</gene>
<dbReference type="AlphaFoldDB" id="A0AAW0UMV4"/>
<proteinExistence type="predicted"/>
<evidence type="ECO:0000256" key="1">
    <source>
        <dbReference type="SAM" id="MobiDB-lite"/>
    </source>
</evidence>
<dbReference type="Proteomes" id="UP001487740">
    <property type="component" value="Unassembled WGS sequence"/>
</dbReference>
<feature type="region of interest" description="Disordered" evidence="1">
    <location>
        <begin position="120"/>
        <end position="152"/>
    </location>
</feature>
<evidence type="ECO:0000259" key="2">
    <source>
        <dbReference type="PROSITE" id="PS50888"/>
    </source>
</evidence>
<evidence type="ECO:0000313" key="3">
    <source>
        <dbReference type="EMBL" id="KAK8400533.1"/>
    </source>
</evidence>
<dbReference type="InterPro" id="IPR036638">
    <property type="entry name" value="HLH_DNA-bd_sf"/>
</dbReference>
<dbReference type="PROSITE" id="PS50888">
    <property type="entry name" value="BHLH"/>
    <property type="match status" value="1"/>
</dbReference>
<dbReference type="EMBL" id="JARAKH010000010">
    <property type="protein sequence ID" value="KAK8400533.1"/>
    <property type="molecule type" value="Genomic_DNA"/>
</dbReference>
<protein>
    <recommendedName>
        <fullName evidence="2">BHLH domain-containing protein</fullName>
    </recommendedName>
</protein>
<keyword evidence="4" id="KW-1185">Reference proteome</keyword>
<organism evidence="3 4">
    <name type="scientific">Scylla paramamosain</name>
    <name type="common">Mud crab</name>
    <dbReference type="NCBI Taxonomy" id="85552"/>
    <lineage>
        <taxon>Eukaryota</taxon>
        <taxon>Metazoa</taxon>
        <taxon>Ecdysozoa</taxon>
        <taxon>Arthropoda</taxon>
        <taxon>Crustacea</taxon>
        <taxon>Multicrustacea</taxon>
        <taxon>Malacostraca</taxon>
        <taxon>Eumalacostraca</taxon>
        <taxon>Eucarida</taxon>
        <taxon>Decapoda</taxon>
        <taxon>Pleocyemata</taxon>
        <taxon>Brachyura</taxon>
        <taxon>Eubrachyura</taxon>
        <taxon>Portunoidea</taxon>
        <taxon>Portunidae</taxon>
        <taxon>Portuninae</taxon>
        <taxon>Scylla</taxon>
    </lineage>
</organism>
<reference evidence="3 4" key="1">
    <citation type="submission" date="2023-03" db="EMBL/GenBank/DDBJ databases">
        <title>High-quality genome of Scylla paramamosain provides insights in environmental adaptation.</title>
        <authorList>
            <person name="Zhang L."/>
        </authorList>
    </citation>
    <scope>NUCLEOTIDE SEQUENCE [LARGE SCALE GENOMIC DNA]</scope>
    <source>
        <strain evidence="3">LZ_2023a</strain>
        <tissue evidence="3">Muscle</tissue>
    </source>
</reference>
<dbReference type="Pfam" id="PF00010">
    <property type="entry name" value="HLH"/>
    <property type="match status" value="1"/>
</dbReference>
<comment type="caution">
    <text evidence="3">The sequence shown here is derived from an EMBL/GenBank/DDBJ whole genome shotgun (WGS) entry which is preliminary data.</text>
</comment>
<dbReference type="Gene3D" id="4.10.280.10">
    <property type="entry name" value="Helix-loop-helix DNA-binding domain"/>
    <property type="match status" value="1"/>
</dbReference>